<evidence type="ECO:0000256" key="5">
    <source>
        <dbReference type="ARBA" id="ARBA00022692"/>
    </source>
</evidence>
<evidence type="ECO:0000313" key="15">
    <source>
        <dbReference type="Ensembl" id="ENSBMSP00010026774.1"/>
    </source>
</evidence>
<dbReference type="GO" id="GO:0060271">
    <property type="term" value="P:cilium assembly"/>
    <property type="evidence" value="ECO:0007669"/>
    <property type="project" value="TreeGrafter"/>
</dbReference>
<reference evidence="15" key="1">
    <citation type="submission" date="2023-09" db="UniProtKB">
        <authorList>
            <consortium name="Ensembl"/>
        </authorList>
    </citation>
    <scope>IDENTIFICATION</scope>
</reference>
<comment type="subcellular location">
    <subcellularLocation>
        <location evidence="1">Cell projection</location>
        <location evidence="1">Cilium membrane</location>
        <topology evidence="1">Multi-pass membrane protein</topology>
    </subcellularLocation>
</comment>
<dbReference type="PANTHER" id="PTHR14605:SF1">
    <property type="entry name" value="TRANSMEMBRANE PROTEIN 231"/>
    <property type="match status" value="1"/>
</dbReference>
<comment type="function">
    <text evidence="12">Transmembrane component of the tectonic-like complex, a complex localized at the transition zone of primary cilia and acting as a barrier that prevents diffusion of transmembrane proteins between the cilia and plasma membranes. Required for ciliogenesis and sonic hedgehog/SHH signaling.</text>
</comment>
<evidence type="ECO:0000256" key="2">
    <source>
        <dbReference type="ARBA" id="ARBA00009082"/>
    </source>
</evidence>
<dbReference type="Ensembl" id="ENSBMST00010029471.1">
    <property type="protein sequence ID" value="ENSBMSP00010026774.1"/>
    <property type="gene ID" value="ENSBMSG00010019356.1"/>
</dbReference>
<protein>
    <recommendedName>
        <fullName evidence="3">Transmembrane protein 231</fullName>
    </recommendedName>
</protein>
<evidence type="ECO:0000256" key="11">
    <source>
        <dbReference type="ARBA" id="ARBA00023273"/>
    </source>
</evidence>
<evidence type="ECO:0000256" key="10">
    <source>
        <dbReference type="ARBA" id="ARBA00023180"/>
    </source>
</evidence>
<organism evidence="15">
    <name type="scientific">Balaenoptera musculus</name>
    <name type="common">Blue whale</name>
    <dbReference type="NCBI Taxonomy" id="9771"/>
    <lineage>
        <taxon>Eukaryota</taxon>
        <taxon>Metazoa</taxon>
        <taxon>Chordata</taxon>
        <taxon>Craniata</taxon>
        <taxon>Vertebrata</taxon>
        <taxon>Euteleostomi</taxon>
        <taxon>Mammalia</taxon>
        <taxon>Eutheria</taxon>
        <taxon>Laurasiatheria</taxon>
        <taxon>Artiodactyla</taxon>
        <taxon>Whippomorpha</taxon>
        <taxon>Cetacea</taxon>
        <taxon>Mysticeti</taxon>
        <taxon>Balaenopteridae</taxon>
        <taxon>Balaenoptera</taxon>
    </lineage>
</organism>
<evidence type="ECO:0000256" key="3">
    <source>
        <dbReference type="ARBA" id="ARBA00015087"/>
    </source>
</evidence>
<evidence type="ECO:0000256" key="13">
    <source>
        <dbReference type="ARBA" id="ARBA00046708"/>
    </source>
</evidence>
<keyword evidence="11" id="KW-0966">Cell projection</keyword>
<dbReference type="Pfam" id="PF10149">
    <property type="entry name" value="TM231"/>
    <property type="match status" value="1"/>
</dbReference>
<dbReference type="PANTHER" id="PTHR14605">
    <property type="entry name" value="CHST5 PROTEIN"/>
    <property type="match status" value="1"/>
</dbReference>
<feature type="transmembrane region" description="Helical" evidence="14">
    <location>
        <begin position="23"/>
        <end position="41"/>
    </location>
</feature>
<dbReference type="GO" id="GO:0060170">
    <property type="term" value="C:ciliary membrane"/>
    <property type="evidence" value="ECO:0007669"/>
    <property type="project" value="UniProtKB-SubCell"/>
</dbReference>
<evidence type="ECO:0000256" key="12">
    <source>
        <dbReference type="ARBA" id="ARBA00024803"/>
    </source>
</evidence>
<dbReference type="GeneTree" id="ENSGT00390000015366"/>
<evidence type="ECO:0000256" key="4">
    <source>
        <dbReference type="ARBA" id="ARBA00022475"/>
    </source>
</evidence>
<keyword evidence="7 14" id="KW-1133">Transmembrane helix</keyword>
<comment type="similarity">
    <text evidence="2">Belongs to the TMEM231 family.</text>
</comment>
<keyword evidence="8" id="KW-0969">Cilium</keyword>
<evidence type="ECO:0000256" key="9">
    <source>
        <dbReference type="ARBA" id="ARBA00023136"/>
    </source>
</evidence>
<evidence type="ECO:0000256" key="6">
    <source>
        <dbReference type="ARBA" id="ARBA00022794"/>
    </source>
</evidence>
<keyword evidence="10" id="KW-0325">Glycoprotein</keyword>
<evidence type="ECO:0000256" key="14">
    <source>
        <dbReference type="SAM" id="Phobius"/>
    </source>
</evidence>
<proteinExistence type="inferred from homology"/>
<accession>A0A8C0DX08</accession>
<keyword evidence="6" id="KW-0970">Cilium biogenesis/degradation</keyword>
<keyword evidence="9 14" id="KW-0472">Membrane</keyword>
<evidence type="ECO:0000256" key="1">
    <source>
        <dbReference type="ARBA" id="ARBA00004272"/>
    </source>
</evidence>
<feature type="transmembrane region" description="Helical" evidence="14">
    <location>
        <begin position="186"/>
        <end position="206"/>
    </location>
</feature>
<evidence type="ECO:0000256" key="7">
    <source>
        <dbReference type="ARBA" id="ARBA00022989"/>
    </source>
</evidence>
<evidence type="ECO:0000256" key="8">
    <source>
        <dbReference type="ARBA" id="ARBA00023069"/>
    </source>
</evidence>
<dbReference type="AlphaFoldDB" id="A0A8C0DX08"/>
<comment type="subunit">
    <text evidence="13">Part of the tectonic-like complex (also named B9 complex). Interacts with TMEM107.</text>
</comment>
<dbReference type="GO" id="GO:0032880">
    <property type="term" value="P:regulation of protein localization"/>
    <property type="evidence" value="ECO:0007669"/>
    <property type="project" value="TreeGrafter"/>
</dbReference>
<dbReference type="GO" id="GO:0035869">
    <property type="term" value="C:ciliary transition zone"/>
    <property type="evidence" value="ECO:0007669"/>
    <property type="project" value="TreeGrafter"/>
</dbReference>
<name>A0A8C0DX08_BALMU</name>
<keyword evidence="4" id="KW-1003">Cell membrane</keyword>
<dbReference type="InterPro" id="IPR019306">
    <property type="entry name" value="TMEM231"/>
</dbReference>
<keyword evidence="5 14" id="KW-0812">Transmembrane</keyword>
<sequence length="305" mass="34919">MALYELFSHPVERGYRAGLCSKAALFLMLSAALTYIPPLLCDRAGFWLKRSSYEEQPTVRFQHQVLLVALLGPEHGGFLAWSTFPAFNRLQGDHLRVPTREEDRNQDGKMDMLHFKLELPLQSTEHVLEDVDIRDAEHGVFPILLRCSRVPIICEWRPEAAAEAAPKLWWPRCSVQRKDTAYCPSLFFLYVTGVCACVCVCWVFFWPHHAACGILVPGPGIEPVPPALEAWRLNHWTAREVPVCYCLSSSLKREKGTLEIACLCGWHRKGFLRSSFHEFFQNMETGTPVFTSKKRGKEYVFVFKN</sequence>